<dbReference type="OrthoDB" id="924592at2"/>
<dbReference type="Proteomes" id="UP000275456">
    <property type="component" value="Unassembled WGS sequence"/>
</dbReference>
<comment type="caution">
    <text evidence="3">The sequence shown here is derived from an EMBL/GenBank/DDBJ whole genome shotgun (WGS) entry which is preliminary data.</text>
</comment>
<proteinExistence type="inferred from homology"/>
<organism evidence="3 4">
    <name type="scientific">Agrococcus jenensis</name>
    <dbReference type="NCBI Taxonomy" id="46353"/>
    <lineage>
        <taxon>Bacteria</taxon>
        <taxon>Bacillati</taxon>
        <taxon>Actinomycetota</taxon>
        <taxon>Actinomycetes</taxon>
        <taxon>Micrococcales</taxon>
        <taxon>Microbacteriaceae</taxon>
        <taxon>Agrococcus</taxon>
    </lineage>
</organism>
<dbReference type="AlphaFoldDB" id="A0A3N2ARV1"/>
<protein>
    <submittedName>
        <fullName evidence="3">LDH2 family malate/lactate/ureidoglycolate dehydrogenase</fullName>
    </submittedName>
</protein>
<evidence type="ECO:0000313" key="3">
    <source>
        <dbReference type="EMBL" id="ROR65777.1"/>
    </source>
</evidence>
<dbReference type="Gene3D" id="1.10.1530.10">
    <property type="match status" value="1"/>
</dbReference>
<reference evidence="3 4" key="1">
    <citation type="submission" date="2018-11" db="EMBL/GenBank/DDBJ databases">
        <title>Sequencing the genomes of 1000 actinobacteria strains.</title>
        <authorList>
            <person name="Klenk H.-P."/>
        </authorList>
    </citation>
    <scope>NUCLEOTIDE SEQUENCE [LARGE SCALE GENOMIC DNA]</scope>
    <source>
        <strain evidence="3 4">DSM 9580</strain>
    </source>
</reference>
<dbReference type="Gene3D" id="3.30.1370.60">
    <property type="entry name" value="Hypothetical oxidoreductase yiak, domain 2"/>
    <property type="match status" value="1"/>
</dbReference>
<dbReference type="EMBL" id="RKHJ01000001">
    <property type="protein sequence ID" value="ROR65777.1"/>
    <property type="molecule type" value="Genomic_DNA"/>
</dbReference>
<dbReference type="InterPro" id="IPR043143">
    <property type="entry name" value="Mal/L-sulf/L-lact_DH-like_NADP"/>
</dbReference>
<dbReference type="RefSeq" id="WP_123696832.1">
    <property type="nucleotide sequence ID" value="NZ_RKHJ01000001.1"/>
</dbReference>
<dbReference type="InterPro" id="IPR036111">
    <property type="entry name" value="Mal/L-sulfo/L-lacto_DH-like_sf"/>
</dbReference>
<dbReference type="InterPro" id="IPR043144">
    <property type="entry name" value="Mal/L-sulf/L-lact_DH-like_ah"/>
</dbReference>
<dbReference type="SUPFAM" id="SSF89733">
    <property type="entry name" value="L-sulfolactate dehydrogenase-like"/>
    <property type="match status" value="1"/>
</dbReference>
<name>A0A3N2ARV1_9MICO</name>
<evidence type="ECO:0000256" key="1">
    <source>
        <dbReference type="ARBA" id="ARBA00006056"/>
    </source>
</evidence>
<dbReference type="PANTHER" id="PTHR11091:SF0">
    <property type="entry name" value="MALATE DEHYDROGENASE"/>
    <property type="match status" value="1"/>
</dbReference>
<accession>A0A3N2ARV1</accession>
<dbReference type="PANTHER" id="PTHR11091">
    <property type="entry name" value="OXIDOREDUCTASE-RELATED"/>
    <property type="match status" value="1"/>
</dbReference>
<keyword evidence="4" id="KW-1185">Reference proteome</keyword>
<dbReference type="InterPro" id="IPR003767">
    <property type="entry name" value="Malate/L-lactate_DH-like"/>
</dbReference>
<dbReference type="Pfam" id="PF02615">
    <property type="entry name" value="Ldh_2"/>
    <property type="match status" value="1"/>
</dbReference>
<evidence type="ECO:0000313" key="4">
    <source>
        <dbReference type="Proteomes" id="UP000275456"/>
    </source>
</evidence>
<evidence type="ECO:0000256" key="2">
    <source>
        <dbReference type="ARBA" id="ARBA00023002"/>
    </source>
</evidence>
<keyword evidence="2" id="KW-0560">Oxidoreductase</keyword>
<dbReference type="GO" id="GO:0016491">
    <property type="term" value="F:oxidoreductase activity"/>
    <property type="evidence" value="ECO:0007669"/>
    <property type="project" value="UniProtKB-KW"/>
</dbReference>
<gene>
    <name evidence="3" type="ORF">EDD26_1147</name>
</gene>
<comment type="similarity">
    <text evidence="1">Belongs to the LDH2/MDH2 oxidoreductase family.</text>
</comment>
<sequence>MRLTIAEATSTAEAALRVIGYPATDASRIAEHLLDCELRGLGFSGLARILSIAERLGGRPPATEVVVERETPVSARLRGGDAIGYLAAQRATEVLGEKAEAAGIAVVGLDGTWYTGMLSFFAEQLVERGLVCIIASNASPWVAPEGGTEARFGTNPFCIGFPGEDAPVIWDIGTSQIIHAQVVLAGRRGERLPPGVALDANGDPTDEPAAALGGALAAWGGHRGSGLALAVQLLGMLAGSPAQPGELRDFGFFAIALRPDLIADDGFAASVDGFADLMRGTRPVDAAQPVRMPFERSMAQRAEARARGWIEVDDAIVEAVRSLR</sequence>